<name>G0GAD6_WINT7</name>
<dbReference type="STRING" id="869211.Spith_1492"/>
<keyword evidence="1" id="KW-0472">Membrane</keyword>
<keyword evidence="3" id="KW-1185">Reference proteome</keyword>
<evidence type="ECO:0000313" key="2">
    <source>
        <dbReference type="EMBL" id="AEJ61755.1"/>
    </source>
</evidence>
<evidence type="ECO:0000256" key="1">
    <source>
        <dbReference type="SAM" id="Phobius"/>
    </source>
</evidence>
<dbReference type="InterPro" id="IPR045407">
    <property type="entry name" value="DUF6512"/>
</dbReference>
<keyword evidence="1" id="KW-1133">Transmembrane helix</keyword>
<dbReference type="Pfam" id="PF20122">
    <property type="entry name" value="DUF6512"/>
    <property type="match status" value="1"/>
</dbReference>
<keyword evidence="1" id="KW-0812">Transmembrane</keyword>
<gene>
    <name evidence="2" type="ordered locus">Spith_1492</name>
</gene>
<dbReference type="RefSeq" id="WP_014625087.1">
    <property type="nucleotide sequence ID" value="NC_017583.1"/>
</dbReference>
<dbReference type="OrthoDB" id="48209at2"/>
<organism evidence="2 3">
    <name type="scientific">Winmispira thermophila (strain ATCC 700085 / DSM 6578 / Z-1203)</name>
    <name type="common">Spirochaeta thermophila</name>
    <dbReference type="NCBI Taxonomy" id="869211"/>
    <lineage>
        <taxon>Bacteria</taxon>
        <taxon>Pseudomonadati</taxon>
        <taxon>Spirochaetota</taxon>
        <taxon>Spirochaetia</taxon>
        <taxon>Winmispirales</taxon>
        <taxon>Winmispiraceae</taxon>
        <taxon>Winmispira</taxon>
    </lineage>
</organism>
<evidence type="ECO:0000313" key="3">
    <source>
        <dbReference type="Proteomes" id="UP000007254"/>
    </source>
</evidence>
<feature type="transmembrane region" description="Helical" evidence="1">
    <location>
        <begin position="110"/>
        <end position="129"/>
    </location>
</feature>
<feature type="transmembrane region" description="Helical" evidence="1">
    <location>
        <begin position="77"/>
        <end position="98"/>
    </location>
</feature>
<dbReference type="Proteomes" id="UP000007254">
    <property type="component" value="Chromosome"/>
</dbReference>
<protein>
    <submittedName>
        <fullName evidence="2">Uncharacterized protein</fullName>
    </submittedName>
</protein>
<dbReference type="AlphaFoldDB" id="G0GAD6"/>
<feature type="transmembrane region" description="Helical" evidence="1">
    <location>
        <begin position="141"/>
        <end position="163"/>
    </location>
</feature>
<dbReference type="KEGG" id="stq:Spith_1492"/>
<feature type="transmembrane region" description="Helical" evidence="1">
    <location>
        <begin position="7"/>
        <end position="27"/>
    </location>
</feature>
<accession>G0GAD6</accession>
<proteinExistence type="predicted"/>
<sequence length="173" mass="19652">MNIFLKSFVFLGIYGVLHFGYELTGWSWLVPVFGTNESVFEHLKMVYWAYLFASLIEAAAAGSLRRRETPGFWPSRFLSVVLAPWVVVLIWYVLPGFVGKVESLAVELSWAFAVTYVVGLVAGMLEHDLERLPWKGRTRLLLTALLVLGGFFFVFFSFSTPWIDVFVDPATLE</sequence>
<dbReference type="HOGENOM" id="CLU_111486_0_0_12"/>
<dbReference type="EMBL" id="CP002903">
    <property type="protein sequence ID" value="AEJ61755.1"/>
    <property type="molecule type" value="Genomic_DNA"/>
</dbReference>
<reference evidence="2 3" key="1">
    <citation type="submission" date="2011-06" db="EMBL/GenBank/DDBJ databases">
        <title>The complete genome of Spirochaeta thermophila DSM 6578.</title>
        <authorList>
            <consortium name="US DOE Joint Genome Institute (JGI-PGF)"/>
            <person name="Lucas S."/>
            <person name="Lapidus A."/>
            <person name="Bruce D."/>
            <person name="Goodwin L."/>
            <person name="Pitluck S."/>
            <person name="Peters L."/>
            <person name="Kyrpides N."/>
            <person name="Mavromatis K."/>
            <person name="Ivanova N."/>
            <person name="Mikailova N."/>
            <person name="Pagani I."/>
            <person name="Chertkov O."/>
            <person name="Detter J.C."/>
            <person name="Tapia R."/>
            <person name="Han C."/>
            <person name="Land M."/>
            <person name="Hauser L."/>
            <person name="Markowitz V."/>
            <person name="Cheng J.-F."/>
            <person name="Hugenholtz P."/>
            <person name="Woyke T."/>
            <person name="Wu D."/>
            <person name="Spring S."/>
            <person name="Merkhoffer B."/>
            <person name="Schneider S."/>
            <person name="Klenk H.-P."/>
            <person name="Eisen J.A."/>
        </authorList>
    </citation>
    <scope>NUCLEOTIDE SEQUENCE [LARGE SCALE GENOMIC DNA]</scope>
    <source>
        <strain evidence="3">ATCC 700085 / DSM 6578 / Z-1203</strain>
    </source>
</reference>
<feature type="transmembrane region" description="Helical" evidence="1">
    <location>
        <begin position="47"/>
        <end position="65"/>
    </location>
</feature>